<dbReference type="SUPFAM" id="SSF103473">
    <property type="entry name" value="MFS general substrate transporter"/>
    <property type="match status" value="1"/>
</dbReference>
<dbReference type="EMBL" id="MCFL01000021">
    <property type="protein sequence ID" value="ORZ35641.1"/>
    <property type="molecule type" value="Genomic_DNA"/>
</dbReference>
<dbReference type="PROSITE" id="PS50850">
    <property type="entry name" value="MFS"/>
    <property type="match status" value="1"/>
</dbReference>
<accession>A0A1Y2HPA7</accession>
<feature type="non-terminal residue" evidence="5">
    <location>
        <position position="1"/>
    </location>
</feature>
<dbReference type="AlphaFoldDB" id="A0A1Y2HPA7"/>
<dbReference type="InterPro" id="IPR050327">
    <property type="entry name" value="Proton-linked_MCT"/>
</dbReference>
<dbReference type="PANTHER" id="PTHR11360:SF284">
    <property type="entry name" value="EG:103B4.3 PROTEIN-RELATED"/>
    <property type="match status" value="1"/>
</dbReference>
<feature type="transmembrane region" description="Helical" evidence="3">
    <location>
        <begin position="86"/>
        <end position="104"/>
    </location>
</feature>
<evidence type="ECO:0000256" key="2">
    <source>
        <dbReference type="ARBA" id="ARBA00006727"/>
    </source>
</evidence>
<feature type="transmembrane region" description="Helical" evidence="3">
    <location>
        <begin position="174"/>
        <end position="194"/>
    </location>
</feature>
<comment type="caution">
    <text evidence="5">The sequence shown here is derived from an EMBL/GenBank/DDBJ whole genome shotgun (WGS) entry which is preliminary data.</text>
</comment>
<keyword evidence="6" id="KW-1185">Reference proteome</keyword>
<dbReference type="Proteomes" id="UP000193411">
    <property type="component" value="Unassembled WGS sequence"/>
</dbReference>
<evidence type="ECO:0000256" key="1">
    <source>
        <dbReference type="ARBA" id="ARBA00004141"/>
    </source>
</evidence>
<protein>
    <submittedName>
        <fullName evidence="5">Major facilitator superfamily domain-containing protein</fullName>
    </submittedName>
</protein>
<keyword evidence="3" id="KW-0812">Transmembrane</keyword>
<proteinExistence type="inferred from homology"/>
<dbReference type="InterPro" id="IPR011701">
    <property type="entry name" value="MFS"/>
</dbReference>
<feature type="transmembrane region" description="Helical" evidence="3">
    <location>
        <begin position="141"/>
        <end position="162"/>
    </location>
</feature>
<evidence type="ECO:0000313" key="6">
    <source>
        <dbReference type="Proteomes" id="UP000193411"/>
    </source>
</evidence>
<dbReference type="InterPro" id="IPR036259">
    <property type="entry name" value="MFS_trans_sf"/>
</dbReference>
<dbReference type="InterPro" id="IPR020846">
    <property type="entry name" value="MFS_dom"/>
</dbReference>
<evidence type="ECO:0000256" key="3">
    <source>
        <dbReference type="SAM" id="Phobius"/>
    </source>
</evidence>
<sequence length="371" mass="39696">LQRKGDNDPPDGGRTAWMVVLASWLVHFVVFGIMYSWGKWQSYYSTVLPSTSSEISLIGTVSFASIFLFGIPAGRLAECIGFRRTVLCGTMCLILGLVLGAFSTHHVQLVLTQGLLVGLGSSLIYFPSVSVPAQWWRDRRSFATGVAASGAGVGSVAFTALTDALLGGGLGHRSTLLALGVTSFSMLVLAVELMKTRIAKPPRRPFVEMMRWAVDLDVFRNRQFVPLMVAVFFNAFGSLIPFYFLPAFTTYLSLPISLGPLLLTIANIASTFGRILVGLLADTLGNLNSLLLTLFFQSAACFGLWLWLPTPAGLISFAALFGFMSGGYISLMPSVTAQVCGVAKLPSSIGLVFSGMMLGHLLGPPMAAGMV</sequence>
<dbReference type="Gene3D" id="1.20.1250.20">
    <property type="entry name" value="MFS general substrate transporter like domains"/>
    <property type="match status" value="2"/>
</dbReference>
<evidence type="ECO:0000313" key="5">
    <source>
        <dbReference type="EMBL" id="ORZ35641.1"/>
    </source>
</evidence>
<feature type="transmembrane region" description="Helical" evidence="3">
    <location>
        <begin position="224"/>
        <end position="244"/>
    </location>
</feature>
<evidence type="ECO:0000259" key="4">
    <source>
        <dbReference type="PROSITE" id="PS50850"/>
    </source>
</evidence>
<feature type="transmembrane region" description="Helical" evidence="3">
    <location>
        <begin position="256"/>
        <end position="277"/>
    </location>
</feature>
<dbReference type="PANTHER" id="PTHR11360">
    <property type="entry name" value="MONOCARBOXYLATE TRANSPORTER"/>
    <property type="match status" value="1"/>
</dbReference>
<keyword evidence="3" id="KW-0472">Membrane</keyword>
<organism evidence="5 6">
    <name type="scientific">Catenaria anguillulae PL171</name>
    <dbReference type="NCBI Taxonomy" id="765915"/>
    <lineage>
        <taxon>Eukaryota</taxon>
        <taxon>Fungi</taxon>
        <taxon>Fungi incertae sedis</taxon>
        <taxon>Blastocladiomycota</taxon>
        <taxon>Blastocladiomycetes</taxon>
        <taxon>Blastocladiales</taxon>
        <taxon>Catenariaceae</taxon>
        <taxon>Catenaria</taxon>
    </lineage>
</organism>
<dbReference type="OrthoDB" id="6509908at2759"/>
<gene>
    <name evidence="5" type="ORF">BCR44DRAFT_1373444</name>
</gene>
<keyword evidence="3" id="KW-1133">Transmembrane helix</keyword>
<feature type="transmembrane region" description="Helical" evidence="3">
    <location>
        <begin position="16"/>
        <end position="35"/>
    </location>
</feature>
<dbReference type="Pfam" id="PF07690">
    <property type="entry name" value="MFS_1"/>
    <property type="match status" value="1"/>
</dbReference>
<feature type="transmembrane region" description="Helical" evidence="3">
    <location>
        <begin position="110"/>
        <end position="129"/>
    </location>
</feature>
<feature type="non-terminal residue" evidence="5">
    <location>
        <position position="371"/>
    </location>
</feature>
<feature type="transmembrane region" description="Helical" evidence="3">
    <location>
        <begin position="289"/>
        <end position="308"/>
    </location>
</feature>
<dbReference type="GO" id="GO:0016020">
    <property type="term" value="C:membrane"/>
    <property type="evidence" value="ECO:0007669"/>
    <property type="project" value="UniProtKB-SubCell"/>
</dbReference>
<comment type="similarity">
    <text evidence="2">Belongs to the major facilitator superfamily. Monocarboxylate porter (TC 2.A.1.13) family.</text>
</comment>
<reference evidence="5 6" key="1">
    <citation type="submission" date="2016-07" db="EMBL/GenBank/DDBJ databases">
        <title>Pervasive Adenine N6-methylation of Active Genes in Fungi.</title>
        <authorList>
            <consortium name="DOE Joint Genome Institute"/>
            <person name="Mondo S.J."/>
            <person name="Dannebaum R.O."/>
            <person name="Kuo R.C."/>
            <person name="Labutti K."/>
            <person name="Haridas S."/>
            <person name="Kuo A."/>
            <person name="Salamov A."/>
            <person name="Ahrendt S.R."/>
            <person name="Lipzen A."/>
            <person name="Sullivan W."/>
            <person name="Andreopoulos W.B."/>
            <person name="Clum A."/>
            <person name="Lindquist E."/>
            <person name="Daum C."/>
            <person name="Ramamoorthy G.K."/>
            <person name="Gryganskyi A."/>
            <person name="Culley D."/>
            <person name="Magnuson J.K."/>
            <person name="James T.Y."/>
            <person name="O'Malley M.A."/>
            <person name="Stajich J.E."/>
            <person name="Spatafora J.W."/>
            <person name="Visel A."/>
            <person name="Grigoriev I.V."/>
        </authorList>
    </citation>
    <scope>NUCLEOTIDE SEQUENCE [LARGE SCALE GENOMIC DNA]</scope>
    <source>
        <strain evidence="5 6">PL171</strain>
    </source>
</reference>
<name>A0A1Y2HPA7_9FUNG</name>
<feature type="transmembrane region" description="Helical" evidence="3">
    <location>
        <begin position="55"/>
        <end position="74"/>
    </location>
</feature>
<feature type="transmembrane region" description="Helical" evidence="3">
    <location>
        <begin position="343"/>
        <end position="362"/>
    </location>
</feature>
<feature type="transmembrane region" description="Helical" evidence="3">
    <location>
        <begin position="314"/>
        <end position="331"/>
    </location>
</feature>
<comment type="subcellular location">
    <subcellularLocation>
        <location evidence="1">Membrane</location>
        <topology evidence="1">Multi-pass membrane protein</topology>
    </subcellularLocation>
</comment>
<feature type="domain" description="Major facilitator superfamily (MFS) profile" evidence="4">
    <location>
        <begin position="16"/>
        <end position="371"/>
    </location>
</feature>
<dbReference type="GO" id="GO:0022857">
    <property type="term" value="F:transmembrane transporter activity"/>
    <property type="evidence" value="ECO:0007669"/>
    <property type="project" value="InterPro"/>
</dbReference>